<reference evidence="1 2" key="1">
    <citation type="journal article" date="2016" name="Nat. Commun.">
        <title>Thousands of microbial genomes shed light on interconnected biogeochemical processes in an aquifer system.</title>
        <authorList>
            <person name="Anantharaman K."/>
            <person name="Brown C.T."/>
            <person name="Hug L.A."/>
            <person name="Sharon I."/>
            <person name="Castelle C.J."/>
            <person name="Probst A.J."/>
            <person name="Thomas B.C."/>
            <person name="Singh A."/>
            <person name="Wilkins M.J."/>
            <person name="Karaoz U."/>
            <person name="Brodie E.L."/>
            <person name="Williams K.H."/>
            <person name="Hubbard S.S."/>
            <person name="Banfield J.F."/>
        </authorList>
    </citation>
    <scope>NUCLEOTIDE SEQUENCE [LARGE SCALE GENOMIC DNA]</scope>
</reference>
<proteinExistence type="predicted"/>
<name>A0A1G2P1J2_9BACT</name>
<organism evidence="1 2">
    <name type="scientific">Candidatus Taylorbacteria bacterium RIFCSPLOWO2_12_FULL_43_20</name>
    <dbReference type="NCBI Taxonomy" id="1802332"/>
    <lineage>
        <taxon>Bacteria</taxon>
        <taxon>Candidatus Tayloriibacteriota</taxon>
    </lineage>
</organism>
<accession>A0A1G2P1J2</accession>
<protein>
    <submittedName>
        <fullName evidence="1">Uncharacterized protein</fullName>
    </submittedName>
</protein>
<evidence type="ECO:0000313" key="2">
    <source>
        <dbReference type="Proteomes" id="UP000177269"/>
    </source>
</evidence>
<dbReference type="EMBL" id="MHSK01000017">
    <property type="protein sequence ID" value="OHA42190.1"/>
    <property type="molecule type" value="Genomic_DNA"/>
</dbReference>
<gene>
    <name evidence="1" type="ORF">A3G52_00345</name>
</gene>
<dbReference type="AlphaFoldDB" id="A0A1G2P1J2"/>
<comment type="caution">
    <text evidence="1">The sequence shown here is derived from an EMBL/GenBank/DDBJ whole genome shotgun (WGS) entry which is preliminary data.</text>
</comment>
<sequence length="193" mass="21689">MNGESEFGKEIGLIHQLIMLARKHGANERFWKALVQPHSKELLCSVIDKVQTYTETGLWVGVSNKEMGYVQFLCFSQNSWVEEEEAHDRLIGLGKPASDAWINALYAQWAAKWHTKVHEQCHCQYPIVAIGGHSKASDKPGWTLAIVLDGDGRAKLQRHEIERIPGSKEKGFPPGTLFAVISRKSPWTGELQV</sequence>
<evidence type="ECO:0000313" key="1">
    <source>
        <dbReference type="EMBL" id="OHA42190.1"/>
    </source>
</evidence>
<dbReference type="Proteomes" id="UP000177269">
    <property type="component" value="Unassembled WGS sequence"/>
</dbReference>